<evidence type="ECO:0000313" key="3">
    <source>
        <dbReference type="EMBL" id="SEU16700.1"/>
    </source>
</evidence>
<keyword evidence="1" id="KW-1133">Transmembrane helix</keyword>
<organism evidence="3 4">
    <name type="scientific">Enterocloster lavalensis</name>
    <dbReference type="NCBI Taxonomy" id="460384"/>
    <lineage>
        <taxon>Bacteria</taxon>
        <taxon>Bacillati</taxon>
        <taxon>Bacillota</taxon>
        <taxon>Clostridia</taxon>
        <taxon>Lachnospirales</taxon>
        <taxon>Lachnospiraceae</taxon>
        <taxon>Enterocloster</taxon>
    </lineage>
</organism>
<feature type="transmembrane region" description="Helical" evidence="1">
    <location>
        <begin position="72"/>
        <end position="95"/>
    </location>
</feature>
<feature type="domain" description="CAAX prenyl protease 2/Lysostaphin resistance protein A-like" evidence="2">
    <location>
        <begin position="151"/>
        <end position="243"/>
    </location>
</feature>
<keyword evidence="4" id="KW-1185">Reference proteome</keyword>
<dbReference type="STRING" id="460384.SAMN05216313_14031"/>
<dbReference type="InterPro" id="IPR003675">
    <property type="entry name" value="Rce1/LyrA-like_dom"/>
</dbReference>
<dbReference type="PANTHER" id="PTHR39430">
    <property type="entry name" value="MEMBRANE-ASSOCIATED PROTEASE-RELATED"/>
    <property type="match status" value="1"/>
</dbReference>
<dbReference type="Proteomes" id="UP000198508">
    <property type="component" value="Unassembled WGS sequence"/>
</dbReference>
<evidence type="ECO:0000259" key="2">
    <source>
        <dbReference type="Pfam" id="PF02517"/>
    </source>
</evidence>
<dbReference type="AlphaFoldDB" id="A0A1I0JZK3"/>
<sequence>MRNLFKNDRNQVRWGYKLASFLLIQEILGPIAIILVSVALVNLLFPILQASGVLDGDGVLRMEYAEVFENSWFIAGMVIQNLLLSLFFLGAWKYLLRGSARSMGLAGRTWLKELGVGFAIGVVLITIVCGGIYLTGSARMMAGSGLQFSPWLAGYLLMFVFVGFGEEIAFRGYAMGTLRQTEKDWLIVLLPAVLFGIAHSTNANFSLMGCGNIILAGILLGLLALKSGHLWLGIGFHISWNFFQGCVFGFGVSGISTPSVAVTELTGSPLLNGGAFGPEGSIVSTVVLLAAIAATLWWFSEKRELGK</sequence>
<gene>
    <name evidence="3" type="ORF">SAMN05216313_14031</name>
</gene>
<feature type="transmembrane region" description="Helical" evidence="1">
    <location>
        <begin position="182"/>
        <end position="199"/>
    </location>
</feature>
<dbReference type="PANTHER" id="PTHR39430:SF1">
    <property type="entry name" value="PROTEASE"/>
    <property type="match status" value="1"/>
</dbReference>
<feature type="transmembrane region" description="Helical" evidence="1">
    <location>
        <begin position="281"/>
        <end position="299"/>
    </location>
</feature>
<keyword evidence="1" id="KW-0812">Transmembrane</keyword>
<accession>A0A1I0JZK3</accession>
<keyword evidence="1" id="KW-0472">Membrane</keyword>
<name>A0A1I0JZK3_9FIRM</name>
<protein>
    <recommendedName>
        <fullName evidence="2">CAAX prenyl protease 2/Lysostaphin resistance protein A-like domain-containing protein</fullName>
    </recommendedName>
</protein>
<dbReference type="GO" id="GO:0080120">
    <property type="term" value="P:CAAX-box protein maturation"/>
    <property type="evidence" value="ECO:0007669"/>
    <property type="project" value="UniProtKB-ARBA"/>
</dbReference>
<dbReference type="RefSeq" id="WP_092370583.1">
    <property type="nucleotide sequence ID" value="NZ_DAINWJ010000053.1"/>
</dbReference>
<feature type="transmembrane region" description="Helical" evidence="1">
    <location>
        <begin position="116"/>
        <end position="136"/>
    </location>
</feature>
<dbReference type="EMBL" id="FOIM01000040">
    <property type="protein sequence ID" value="SEU16700.1"/>
    <property type="molecule type" value="Genomic_DNA"/>
</dbReference>
<dbReference type="Pfam" id="PF02517">
    <property type="entry name" value="Rce1-like"/>
    <property type="match status" value="1"/>
</dbReference>
<reference evidence="4" key="1">
    <citation type="submission" date="2016-10" db="EMBL/GenBank/DDBJ databases">
        <authorList>
            <person name="Varghese N."/>
            <person name="Submissions S."/>
        </authorList>
    </citation>
    <scope>NUCLEOTIDE SEQUENCE [LARGE SCALE GENOMIC DNA]</scope>
    <source>
        <strain evidence="4">NLAE-zl-G277</strain>
    </source>
</reference>
<feature type="transmembrane region" description="Helical" evidence="1">
    <location>
        <begin position="237"/>
        <end position="261"/>
    </location>
</feature>
<dbReference type="GO" id="GO:0004175">
    <property type="term" value="F:endopeptidase activity"/>
    <property type="evidence" value="ECO:0007669"/>
    <property type="project" value="UniProtKB-ARBA"/>
</dbReference>
<feature type="transmembrane region" description="Helical" evidence="1">
    <location>
        <begin position="148"/>
        <end position="170"/>
    </location>
</feature>
<evidence type="ECO:0000313" key="4">
    <source>
        <dbReference type="Proteomes" id="UP000198508"/>
    </source>
</evidence>
<feature type="transmembrane region" description="Helical" evidence="1">
    <location>
        <begin position="205"/>
        <end position="225"/>
    </location>
</feature>
<evidence type="ECO:0000256" key="1">
    <source>
        <dbReference type="SAM" id="Phobius"/>
    </source>
</evidence>
<feature type="transmembrane region" description="Helical" evidence="1">
    <location>
        <begin position="21"/>
        <end position="45"/>
    </location>
</feature>
<proteinExistence type="predicted"/>